<dbReference type="AlphaFoldDB" id="A0A074S364"/>
<dbReference type="GO" id="GO:0030490">
    <property type="term" value="P:maturation of SSU-rRNA"/>
    <property type="evidence" value="ECO:0007669"/>
    <property type="project" value="InterPro"/>
</dbReference>
<sequence length="773" mass="82221">MSASIQEPKSLGNFASGSGSKHKYPHVFVSRDIPNEDGLTVTVQDSGIRCMAAGSTVKDGPGTFASSSKFHSAAVTVIHSDQIQCTYAAASREGKKSGEGKLLARWSRPVENTEQSPEYAQLKFGSRISRIHACAALPDRVLVVHEDGRVSLVSSDLQTVAAQPPMRPAASVLESWVYSVAECGWISSTLGVVVVLSLVKEDEKVWSTAAVVTFEDTFSLVGSVELDGVVASGVMGASCSEAGFLSVLQSTGVCKAFELSYSASASTRTFIASPLPNPLKLQGLVTTTDGVASSPLSSPLSIHALKSSIVVIAGVSTSSPSKLVLLIWDAQYSILLAERASFLPSPLPSSSNIAISTQGSSQTQLIIAISSHILSASITLPQTSSIASVLGAANSSSEWLVPSTTLQDDTRTALVDRIRQEVQAGRTAQADAAFFRWVENEAESSTEGEKAGTLASATKAAAKIPFPSAFAAALIDAAFPPEKEKDKENEKEGPVFASGIVSALIWRGAAGQGMLRTPGGLYGALRRNRDWPIMLSALQHVPDIPEDEIVATIRDLLIPLHPEGTSPSPLLNTPPLQNALAHVLAYPTSPTPLRLALRTHLRDSEDLVHVLKVLDAWLKRGLQFDVWELEGLQPEGWAGSKTGKNVGVSAGTGKKKVKGAGMIPALEHILNFTQALLDTHLLTLLQHRPSHPLLRSISTSLSPLPEHNDALSTLNAPLAQFAAEDALERTSDLGSSKESQTRQSKDEWRKRRKAQLAAEAVAIGDYRFEELVL</sequence>
<dbReference type="EMBL" id="AZST01000051">
    <property type="protein sequence ID" value="KEP53694.1"/>
    <property type="molecule type" value="Genomic_DNA"/>
</dbReference>
<dbReference type="HOGENOM" id="CLU_009534_0_0_1"/>
<dbReference type="STRING" id="1423351.A0A074S364"/>
<proteinExistence type="predicted"/>
<dbReference type="GO" id="GO:0005730">
    <property type="term" value="C:nucleolus"/>
    <property type="evidence" value="ECO:0007669"/>
    <property type="project" value="TreeGrafter"/>
</dbReference>
<dbReference type="OrthoDB" id="4349954at2759"/>
<reference evidence="2 3" key="1">
    <citation type="submission" date="2013-12" db="EMBL/GenBank/DDBJ databases">
        <authorList>
            <person name="Cubeta M."/>
            <person name="Pakala S."/>
            <person name="Fedorova N."/>
            <person name="Thomas E."/>
            <person name="Dean R."/>
            <person name="Jabaji S."/>
            <person name="Neate S."/>
            <person name="Toda T."/>
            <person name="Tavantzis S."/>
            <person name="Vilgalys R."/>
            <person name="Bharathan N."/>
            <person name="Pakala S."/>
            <person name="Losada L.S."/>
            <person name="Zafar N."/>
            <person name="Nierman W."/>
        </authorList>
    </citation>
    <scope>NUCLEOTIDE SEQUENCE [LARGE SCALE GENOMIC DNA]</scope>
    <source>
        <strain evidence="2 3">123E</strain>
    </source>
</reference>
<dbReference type="InterPro" id="IPR042859">
    <property type="entry name" value="NOL11"/>
</dbReference>
<feature type="region of interest" description="Disordered" evidence="1">
    <location>
        <begin position="727"/>
        <end position="749"/>
    </location>
</feature>
<evidence type="ECO:0000313" key="2">
    <source>
        <dbReference type="EMBL" id="KEP53694.1"/>
    </source>
</evidence>
<keyword evidence="3" id="KW-1185">Reference proteome</keyword>
<feature type="compositionally biased region" description="Basic and acidic residues" evidence="1">
    <location>
        <begin position="739"/>
        <end position="749"/>
    </location>
</feature>
<dbReference type="PANTHER" id="PTHR15633:SF2">
    <property type="entry name" value="NUCLEOLAR PROTEIN 11"/>
    <property type="match status" value="1"/>
</dbReference>
<evidence type="ECO:0000256" key="1">
    <source>
        <dbReference type="SAM" id="MobiDB-lite"/>
    </source>
</evidence>
<comment type="caution">
    <text evidence="2">The sequence shown here is derived from an EMBL/GenBank/DDBJ whole genome shotgun (WGS) entry which is preliminary data.</text>
</comment>
<name>A0A074S364_9AGAM</name>
<accession>A0A074S364</accession>
<evidence type="ECO:0000313" key="3">
    <source>
        <dbReference type="Proteomes" id="UP000027456"/>
    </source>
</evidence>
<organism evidence="2 3">
    <name type="scientific">Rhizoctonia solani 123E</name>
    <dbReference type="NCBI Taxonomy" id="1423351"/>
    <lineage>
        <taxon>Eukaryota</taxon>
        <taxon>Fungi</taxon>
        <taxon>Dikarya</taxon>
        <taxon>Basidiomycota</taxon>
        <taxon>Agaricomycotina</taxon>
        <taxon>Agaricomycetes</taxon>
        <taxon>Cantharellales</taxon>
        <taxon>Ceratobasidiaceae</taxon>
        <taxon>Rhizoctonia</taxon>
    </lineage>
</organism>
<protein>
    <submittedName>
        <fullName evidence="2">Uncharacterized protein</fullName>
    </submittedName>
</protein>
<dbReference type="Proteomes" id="UP000027456">
    <property type="component" value="Unassembled WGS sequence"/>
</dbReference>
<gene>
    <name evidence="2" type="ORF">V565_027150</name>
</gene>
<dbReference type="GO" id="GO:0003723">
    <property type="term" value="F:RNA binding"/>
    <property type="evidence" value="ECO:0007669"/>
    <property type="project" value="TreeGrafter"/>
</dbReference>
<dbReference type="PANTHER" id="PTHR15633">
    <property type="entry name" value="NUCLEOLAR PROTEIN 11"/>
    <property type="match status" value="1"/>
</dbReference>